<accession>A0A8I3PVL2</accession>
<evidence type="ECO:0000256" key="4">
    <source>
        <dbReference type="ARBA" id="ARBA00037621"/>
    </source>
</evidence>
<dbReference type="Pfam" id="PF03247">
    <property type="entry name" value="Prothymosin"/>
    <property type="match status" value="1"/>
</dbReference>
<evidence type="ECO:0000256" key="2">
    <source>
        <dbReference type="ARBA" id="ARBA00008032"/>
    </source>
</evidence>
<evidence type="ECO:0000256" key="7">
    <source>
        <dbReference type="SAM" id="MobiDB-lite"/>
    </source>
</evidence>
<evidence type="ECO:0000313" key="8">
    <source>
        <dbReference type="Ensembl" id="ENSCAFP00845033453.1"/>
    </source>
</evidence>
<evidence type="ECO:0000256" key="6">
    <source>
        <dbReference type="ARBA" id="ARBA00040447"/>
    </source>
</evidence>
<evidence type="ECO:0000256" key="3">
    <source>
        <dbReference type="ARBA" id="ARBA00023242"/>
    </source>
</evidence>
<dbReference type="PANTHER" id="PTHR22745:SF0">
    <property type="entry name" value="PROTHYMOSIN ALPHA"/>
    <property type="match status" value="1"/>
</dbReference>
<evidence type="ECO:0000313" key="9">
    <source>
        <dbReference type="Proteomes" id="UP000805418"/>
    </source>
</evidence>
<feature type="region of interest" description="Disordered" evidence="7">
    <location>
        <begin position="1"/>
        <end position="164"/>
    </location>
</feature>
<dbReference type="GO" id="GO:0005634">
    <property type="term" value="C:nucleus"/>
    <property type="evidence" value="ECO:0000318"/>
    <property type="project" value="GO_Central"/>
</dbReference>
<keyword evidence="3" id="KW-0539">Nucleus</keyword>
<comment type="subcellular location">
    <subcellularLocation>
        <location evidence="1">Nucleus</location>
    </subcellularLocation>
</comment>
<dbReference type="InterPro" id="IPR004931">
    <property type="entry name" value="Pro/parathymosin"/>
</dbReference>
<evidence type="ECO:0000256" key="1">
    <source>
        <dbReference type="ARBA" id="ARBA00004123"/>
    </source>
</evidence>
<organism evidence="8 9">
    <name type="scientific">Canis lupus familiaris</name>
    <name type="common">Dog</name>
    <name type="synonym">Canis familiaris</name>
    <dbReference type="NCBI Taxonomy" id="9615"/>
    <lineage>
        <taxon>Eukaryota</taxon>
        <taxon>Metazoa</taxon>
        <taxon>Chordata</taxon>
        <taxon>Craniata</taxon>
        <taxon>Vertebrata</taxon>
        <taxon>Euteleostomi</taxon>
        <taxon>Mammalia</taxon>
        <taxon>Eutheria</taxon>
        <taxon>Laurasiatheria</taxon>
        <taxon>Carnivora</taxon>
        <taxon>Caniformia</taxon>
        <taxon>Canidae</taxon>
        <taxon>Canis</taxon>
    </lineage>
</organism>
<evidence type="ECO:0000256" key="5">
    <source>
        <dbReference type="ARBA" id="ARBA00038744"/>
    </source>
</evidence>
<feature type="region of interest" description="Disordered" evidence="7">
    <location>
        <begin position="241"/>
        <end position="355"/>
    </location>
</feature>
<dbReference type="GO" id="GO:0042393">
    <property type="term" value="F:histone binding"/>
    <property type="evidence" value="ECO:0000318"/>
    <property type="project" value="GO_Central"/>
</dbReference>
<comment type="function">
    <text evidence="4">Prothymosin alpha may mediate immune function by conferring resistance to certain opportunistic infections.</text>
</comment>
<dbReference type="AlphaFoldDB" id="A0A8I3PVL2"/>
<feature type="compositionally biased region" description="Low complexity" evidence="7">
    <location>
        <begin position="277"/>
        <end position="286"/>
    </location>
</feature>
<reference evidence="8" key="2">
    <citation type="submission" date="2025-08" db="UniProtKB">
        <authorList>
            <consortium name="Ensembl"/>
        </authorList>
    </citation>
    <scope>IDENTIFICATION</scope>
    <source>
        <strain evidence="8">Boxer</strain>
    </source>
</reference>
<keyword evidence="9" id="KW-1185">Reference proteome</keyword>
<dbReference type="Ensembl" id="ENSCAFT00845042662.1">
    <property type="protein sequence ID" value="ENSCAFP00845033453.1"/>
    <property type="gene ID" value="ENSCAFG00845024019.1"/>
</dbReference>
<comment type="subunit">
    <text evidence="5">Interacts with NUPR1; regulates apoptotic process.</text>
</comment>
<comment type="similarity">
    <text evidence="2">Belongs to the pro/parathymosin family.</text>
</comment>
<name>A0A8I3PVL2_CANLF</name>
<reference evidence="8" key="3">
    <citation type="submission" date="2025-09" db="UniProtKB">
        <authorList>
            <consortium name="Ensembl"/>
        </authorList>
    </citation>
    <scope>IDENTIFICATION</scope>
    <source>
        <strain evidence="8">Boxer</strain>
    </source>
</reference>
<sequence length="355" mass="36615">PARTFDSLQGAFPPGAINSPVDRASPTASGCGTAKAPRASGRPPAGLCPPNAERGARAWRPAVEASRGPERLARRSRGGRARAARRLRVSRVRGALGGPGPRAPRARCVPRPARKARRAGAARLRAAFSPPPPAPRGFGRQGAGAGGAGVRGPPAGGNGVDRCPGAARWTEAELRPARRLFVLAAGSAGPGGKSYWASGASGLWEAGGVRPSRCAVTSGRPAATKSSGGRCAARTLVRSGLPETCAQGLPGSCRGAAGPPDLKEKKEVVEEAENGRDAPANGNANEENGEQEADNEVDEEEEEGGEEEEEEEEGDGEEEDGDEDEEAEAATGKRAAEDDEDDDVDTKKQKTDEDD</sequence>
<feature type="compositionally biased region" description="Basic and acidic residues" evidence="7">
    <location>
        <begin position="345"/>
        <end position="355"/>
    </location>
</feature>
<feature type="compositionally biased region" description="Basic residues" evidence="7">
    <location>
        <begin position="74"/>
        <end position="91"/>
    </location>
</feature>
<dbReference type="GO" id="GO:0043066">
    <property type="term" value="P:negative regulation of apoptotic process"/>
    <property type="evidence" value="ECO:0000318"/>
    <property type="project" value="GO_Central"/>
</dbReference>
<dbReference type="FunCoup" id="A0A8I3PVL2">
    <property type="interactions" value="398"/>
</dbReference>
<gene>
    <name evidence="8" type="primary">PTMA</name>
</gene>
<dbReference type="Proteomes" id="UP000805418">
    <property type="component" value="Chromosome 25"/>
</dbReference>
<dbReference type="PANTHER" id="PTHR22745">
    <property type="entry name" value="PROTHYMOSIN ALPHA"/>
    <property type="match status" value="1"/>
</dbReference>
<dbReference type="GO" id="GO:0045944">
    <property type="term" value="P:positive regulation of transcription by RNA polymerase II"/>
    <property type="evidence" value="ECO:0000318"/>
    <property type="project" value="GO_Central"/>
</dbReference>
<reference evidence="8" key="1">
    <citation type="submission" date="2020-03" db="EMBL/GenBank/DDBJ databases">
        <title>Long-read based genome assembly of a Labrador retriever dog.</title>
        <authorList>
            <person name="Eory L."/>
            <person name="Zhang W."/>
            <person name="Schoenebeck J."/>
        </authorList>
    </citation>
    <scope>NUCLEOTIDE SEQUENCE [LARGE SCALE GENOMIC DNA]</scope>
    <source>
        <strain evidence="8">Labrador retriever</strain>
    </source>
</reference>
<proteinExistence type="inferred from homology"/>
<dbReference type="GeneTree" id="ENSGT01100000263593"/>
<feature type="compositionally biased region" description="Gly residues" evidence="7">
    <location>
        <begin position="139"/>
        <end position="159"/>
    </location>
</feature>
<protein>
    <recommendedName>
        <fullName evidence="6">Prothymosin alpha</fullName>
    </recommendedName>
</protein>
<feature type="compositionally biased region" description="Acidic residues" evidence="7">
    <location>
        <begin position="287"/>
        <end position="328"/>
    </location>
</feature>
<feature type="compositionally biased region" description="Basic and acidic residues" evidence="7">
    <location>
        <begin position="261"/>
        <end position="276"/>
    </location>
</feature>